<dbReference type="AlphaFoldDB" id="A0A0N4WVU6"/>
<protein>
    <submittedName>
        <fullName evidence="4">Pept_C1 domain-containing protein</fullName>
    </submittedName>
</protein>
<evidence type="ECO:0000259" key="1">
    <source>
        <dbReference type="Pfam" id="PF00112"/>
    </source>
</evidence>
<dbReference type="GO" id="GO:0008234">
    <property type="term" value="F:cysteine-type peptidase activity"/>
    <property type="evidence" value="ECO:0007669"/>
    <property type="project" value="InterPro"/>
</dbReference>
<evidence type="ECO:0000313" key="4">
    <source>
        <dbReference type="WBParaSite" id="HPLM_0001583301-mRNA-1"/>
    </source>
</evidence>
<gene>
    <name evidence="2" type="ORF">HPLM_LOCUS15825</name>
</gene>
<dbReference type="EMBL" id="UZAF01019143">
    <property type="protein sequence ID" value="VDO57980.1"/>
    <property type="molecule type" value="Genomic_DNA"/>
</dbReference>
<dbReference type="InterPro" id="IPR000668">
    <property type="entry name" value="Peptidase_C1A_C"/>
</dbReference>
<evidence type="ECO:0000313" key="2">
    <source>
        <dbReference type="EMBL" id="VDO57980.1"/>
    </source>
</evidence>
<reference evidence="2 3" key="2">
    <citation type="submission" date="2018-11" db="EMBL/GenBank/DDBJ databases">
        <authorList>
            <consortium name="Pathogen Informatics"/>
        </authorList>
    </citation>
    <scope>NUCLEOTIDE SEQUENCE [LARGE SCALE GENOMIC DNA]</scope>
    <source>
        <strain evidence="2 3">MHpl1</strain>
    </source>
</reference>
<dbReference type="Gene3D" id="3.90.70.10">
    <property type="entry name" value="Cysteine proteinases"/>
    <property type="match status" value="1"/>
</dbReference>
<dbReference type="WBParaSite" id="HPLM_0001583301-mRNA-1">
    <property type="protein sequence ID" value="HPLM_0001583301-mRNA-1"/>
    <property type="gene ID" value="HPLM_0001583301"/>
</dbReference>
<dbReference type="GO" id="GO:0006508">
    <property type="term" value="P:proteolysis"/>
    <property type="evidence" value="ECO:0007669"/>
    <property type="project" value="InterPro"/>
</dbReference>
<sequence>MIIMKKGPVSAAFTVYEDFAYYRRGVYVVSTVLTPAFIGCYRL</sequence>
<accession>A0A0N4WVU6</accession>
<reference evidence="4" key="1">
    <citation type="submission" date="2017-02" db="UniProtKB">
        <authorList>
            <consortium name="WormBaseParasite"/>
        </authorList>
    </citation>
    <scope>IDENTIFICATION</scope>
</reference>
<dbReference type="Proteomes" id="UP000268014">
    <property type="component" value="Unassembled WGS sequence"/>
</dbReference>
<dbReference type="SUPFAM" id="SSF54001">
    <property type="entry name" value="Cysteine proteinases"/>
    <property type="match status" value="1"/>
</dbReference>
<proteinExistence type="predicted"/>
<organism evidence="4">
    <name type="scientific">Haemonchus placei</name>
    <name type="common">Barber's pole worm</name>
    <dbReference type="NCBI Taxonomy" id="6290"/>
    <lineage>
        <taxon>Eukaryota</taxon>
        <taxon>Metazoa</taxon>
        <taxon>Ecdysozoa</taxon>
        <taxon>Nematoda</taxon>
        <taxon>Chromadorea</taxon>
        <taxon>Rhabditida</taxon>
        <taxon>Rhabditina</taxon>
        <taxon>Rhabditomorpha</taxon>
        <taxon>Strongyloidea</taxon>
        <taxon>Trichostrongylidae</taxon>
        <taxon>Haemonchus</taxon>
    </lineage>
</organism>
<name>A0A0N4WVU6_HAEPC</name>
<evidence type="ECO:0000313" key="3">
    <source>
        <dbReference type="Proteomes" id="UP000268014"/>
    </source>
</evidence>
<keyword evidence="3" id="KW-1185">Reference proteome</keyword>
<feature type="domain" description="Peptidase C1A papain C-terminal" evidence="1">
    <location>
        <begin position="3"/>
        <end position="29"/>
    </location>
</feature>
<dbReference type="InterPro" id="IPR038765">
    <property type="entry name" value="Papain-like_cys_pep_sf"/>
</dbReference>
<dbReference type="Pfam" id="PF00112">
    <property type="entry name" value="Peptidase_C1"/>
    <property type="match status" value="1"/>
</dbReference>